<dbReference type="EMBL" id="FNVN01000002">
    <property type="protein sequence ID" value="SEG41621.1"/>
    <property type="molecule type" value="Genomic_DNA"/>
</dbReference>
<organism evidence="2 3">
    <name type="scientific">Halobellus limi</name>
    <dbReference type="NCBI Taxonomy" id="699433"/>
    <lineage>
        <taxon>Archaea</taxon>
        <taxon>Methanobacteriati</taxon>
        <taxon>Methanobacteriota</taxon>
        <taxon>Stenosarchaea group</taxon>
        <taxon>Halobacteria</taxon>
        <taxon>Halobacteriales</taxon>
        <taxon>Haloferacaceae</taxon>
        <taxon>Halobellus</taxon>
    </lineage>
</organism>
<proteinExistence type="predicted"/>
<name>A0A1H5ZZK4_9EURY</name>
<accession>A0A1H5ZZK4</accession>
<reference evidence="2 3" key="1">
    <citation type="submission" date="2016-10" db="EMBL/GenBank/DDBJ databases">
        <authorList>
            <person name="de Groot N.N."/>
        </authorList>
    </citation>
    <scope>NUCLEOTIDE SEQUENCE [LARGE SCALE GENOMIC DNA]</scope>
    <source>
        <strain evidence="2 3">CGMCC 1.10331</strain>
    </source>
</reference>
<dbReference type="AlphaFoldDB" id="A0A1H5ZZK4"/>
<evidence type="ECO:0000313" key="2">
    <source>
        <dbReference type="EMBL" id="SEG41621.1"/>
    </source>
</evidence>
<evidence type="ECO:0000256" key="1">
    <source>
        <dbReference type="SAM" id="Phobius"/>
    </source>
</evidence>
<protein>
    <recommendedName>
        <fullName evidence="4">Phospholipase_D-nuclease N-terminal</fullName>
    </recommendedName>
</protein>
<feature type="transmembrane region" description="Helical" evidence="1">
    <location>
        <begin position="14"/>
        <end position="33"/>
    </location>
</feature>
<dbReference type="Proteomes" id="UP000236740">
    <property type="component" value="Unassembled WGS sequence"/>
</dbReference>
<evidence type="ECO:0008006" key="4">
    <source>
        <dbReference type="Google" id="ProtNLM"/>
    </source>
</evidence>
<sequence length="81" mass="8906">MFPLPLQVPGGPELMIIFLILALVFGLIGRWVYRDAKARGSDWAWQWGVGIALLFLAGLVPGLLGILIYVTVRGERVESTP</sequence>
<keyword evidence="1" id="KW-1133">Transmembrane helix</keyword>
<keyword evidence="1" id="KW-0472">Membrane</keyword>
<keyword evidence="1" id="KW-0812">Transmembrane</keyword>
<feature type="transmembrane region" description="Helical" evidence="1">
    <location>
        <begin position="45"/>
        <end position="72"/>
    </location>
</feature>
<keyword evidence="3" id="KW-1185">Reference proteome</keyword>
<gene>
    <name evidence="2" type="ORF">SAMN04488133_2252</name>
</gene>
<evidence type="ECO:0000313" key="3">
    <source>
        <dbReference type="Proteomes" id="UP000236740"/>
    </source>
</evidence>